<dbReference type="STRING" id="1173701.A0A066WT86"/>
<evidence type="ECO:0000313" key="3">
    <source>
        <dbReference type="EMBL" id="KDN60108.1"/>
    </source>
</evidence>
<comment type="caution">
    <text evidence="3">The sequence shown here is derived from an EMBL/GenBank/DDBJ whole genome shotgun (WGS) entry which is preliminary data.</text>
</comment>
<dbReference type="OrthoDB" id="4834836at2759"/>
<dbReference type="AlphaFoldDB" id="A0A066WT86"/>
<dbReference type="EMBL" id="JMSE01001547">
    <property type="protein sequence ID" value="KDN60108.1"/>
    <property type="molecule type" value="Genomic_DNA"/>
</dbReference>
<name>A0A066WT86_COLSU</name>
<dbReference type="HOGENOM" id="CLU_921356_0_0_1"/>
<feature type="compositionally biased region" description="Low complexity" evidence="1">
    <location>
        <begin position="183"/>
        <end position="203"/>
    </location>
</feature>
<feature type="compositionally biased region" description="Polar residues" evidence="1">
    <location>
        <begin position="137"/>
        <end position="181"/>
    </location>
</feature>
<keyword evidence="2" id="KW-0732">Signal</keyword>
<feature type="compositionally biased region" description="Low complexity" evidence="1">
    <location>
        <begin position="119"/>
        <end position="136"/>
    </location>
</feature>
<feature type="signal peptide" evidence="2">
    <location>
        <begin position="1"/>
        <end position="23"/>
    </location>
</feature>
<dbReference type="OMA" id="MHYINKI"/>
<keyword evidence="4" id="KW-1185">Reference proteome</keyword>
<protein>
    <submittedName>
        <fullName evidence="3">Uncharacterized protein</fullName>
    </submittedName>
</protein>
<proteinExistence type="predicted"/>
<dbReference type="Proteomes" id="UP000027238">
    <property type="component" value="Unassembled WGS sequence"/>
</dbReference>
<evidence type="ECO:0000256" key="1">
    <source>
        <dbReference type="SAM" id="MobiDB-lite"/>
    </source>
</evidence>
<dbReference type="eggNOG" id="ENOG502RAKP">
    <property type="taxonomic scope" value="Eukaryota"/>
</dbReference>
<accession>A0A066WT86</accession>
<reference evidence="4" key="1">
    <citation type="journal article" date="2014" name="Genome Announc.">
        <title>Draft genome sequence of Colletotrichum sublineola, a destructive pathogen of cultivated sorghum.</title>
        <authorList>
            <person name="Baroncelli R."/>
            <person name="Sanz-Martin J.M."/>
            <person name="Rech G.E."/>
            <person name="Sukno S.A."/>
            <person name="Thon M.R."/>
        </authorList>
    </citation>
    <scope>NUCLEOTIDE SEQUENCE [LARGE SCALE GENOMIC DNA]</scope>
    <source>
        <strain evidence="4">TX430BB</strain>
    </source>
</reference>
<feature type="region of interest" description="Disordered" evidence="1">
    <location>
        <begin position="119"/>
        <end position="203"/>
    </location>
</feature>
<feature type="chain" id="PRO_5001629366" evidence="2">
    <location>
        <begin position="24"/>
        <end position="321"/>
    </location>
</feature>
<sequence>MHYINKIIHVCVAFQVVFQGTSGAILRGRTSGTDWTQLPASNLDSLNLAAAEDLDNQLDSFVRKWGGGHRRPDIVEIANMAKRQAGSIQISPEDLQDLLRLIQSIERQLVAIIASGSSSASGTVVPSVSNTVSNTGPDSSTTATVAPPISNTFSNTGPDSSSPAPSNVQPTDTGTSPTATGVSAPTPSPFLTTSSTGSSEPLTTTYATSVSTTLRCKTTVTQTFTEYVYEDGPSAVPRVVRSVVEVDDDIDGINPSSAQDLDQDDDWEPWVEFDGTTVDEDGSDVGFTTPDTWTSLGVTRRAPGGVSPHVKALFARDEETP</sequence>
<evidence type="ECO:0000313" key="4">
    <source>
        <dbReference type="Proteomes" id="UP000027238"/>
    </source>
</evidence>
<gene>
    <name evidence="3" type="ORF">CSUB01_02767</name>
</gene>
<organism evidence="3 4">
    <name type="scientific">Colletotrichum sublineola</name>
    <name type="common">Sorghum anthracnose fungus</name>
    <dbReference type="NCBI Taxonomy" id="1173701"/>
    <lineage>
        <taxon>Eukaryota</taxon>
        <taxon>Fungi</taxon>
        <taxon>Dikarya</taxon>
        <taxon>Ascomycota</taxon>
        <taxon>Pezizomycotina</taxon>
        <taxon>Sordariomycetes</taxon>
        <taxon>Hypocreomycetidae</taxon>
        <taxon>Glomerellales</taxon>
        <taxon>Glomerellaceae</taxon>
        <taxon>Colletotrichum</taxon>
        <taxon>Colletotrichum graminicola species complex</taxon>
    </lineage>
</organism>
<evidence type="ECO:0000256" key="2">
    <source>
        <dbReference type="SAM" id="SignalP"/>
    </source>
</evidence>